<evidence type="ECO:0000313" key="2">
    <source>
        <dbReference type="Proteomes" id="UP000267096"/>
    </source>
</evidence>
<dbReference type="Proteomes" id="UP000267096">
    <property type="component" value="Unassembled WGS sequence"/>
</dbReference>
<proteinExistence type="predicted"/>
<dbReference type="EMBL" id="UYRR01012215">
    <property type="protein sequence ID" value="VDK26260.1"/>
    <property type="molecule type" value="Genomic_DNA"/>
</dbReference>
<gene>
    <name evidence="1" type="ORF">ASIM_LOCUS5913</name>
</gene>
<reference evidence="1 2" key="1">
    <citation type="submission" date="2018-11" db="EMBL/GenBank/DDBJ databases">
        <authorList>
            <consortium name="Pathogen Informatics"/>
        </authorList>
    </citation>
    <scope>NUCLEOTIDE SEQUENCE [LARGE SCALE GENOMIC DNA]</scope>
</reference>
<evidence type="ECO:0000313" key="1">
    <source>
        <dbReference type="EMBL" id="VDK26260.1"/>
    </source>
</evidence>
<keyword evidence="2" id="KW-1185">Reference proteome</keyword>
<protein>
    <submittedName>
        <fullName evidence="1">Uncharacterized protein</fullName>
    </submittedName>
</protein>
<name>A0A3P6P4T6_ANISI</name>
<organism evidence="1 2">
    <name type="scientific">Anisakis simplex</name>
    <name type="common">Herring worm</name>
    <dbReference type="NCBI Taxonomy" id="6269"/>
    <lineage>
        <taxon>Eukaryota</taxon>
        <taxon>Metazoa</taxon>
        <taxon>Ecdysozoa</taxon>
        <taxon>Nematoda</taxon>
        <taxon>Chromadorea</taxon>
        <taxon>Rhabditida</taxon>
        <taxon>Spirurina</taxon>
        <taxon>Ascaridomorpha</taxon>
        <taxon>Ascaridoidea</taxon>
        <taxon>Anisakidae</taxon>
        <taxon>Anisakis</taxon>
        <taxon>Anisakis simplex complex</taxon>
    </lineage>
</organism>
<sequence>MRSAVDKLPLVPSDGLKYDIFLKRSPVCCGNRFGQHENDDGKKTRRNS</sequence>
<dbReference type="AlphaFoldDB" id="A0A3P6P4T6"/>
<accession>A0A3P6P4T6</accession>